<feature type="transmembrane region" description="Helical" evidence="1">
    <location>
        <begin position="35"/>
        <end position="59"/>
    </location>
</feature>
<proteinExistence type="predicted"/>
<comment type="caution">
    <text evidence="2">The sequence shown here is derived from an EMBL/GenBank/DDBJ whole genome shotgun (WGS) entry which is preliminary data.</text>
</comment>
<keyword evidence="3" id="KW-1185">Reference proteome</keyword>
<accession>A0ABU6RQE3</accession>
<evidence type="ECO:0000256" key="1">
    <source>
        <dbReference type="SAM" id="Phobius"/>
    </source>
</evidence>
<organism evidence="2 3">
    <name type="scientific">Stylosanthes scabra</name>
    <dbReference type="NCBI Taxonomy" id="79078"/>
    <lineage>
        <taxon>Eukaryota</taxon>
        <taxon>Viridiplantae</taxon>
        <taxon>Streptophyta</taxon>
        <taxon>Embryophyta</taxon>
        <taxon>Tracheophyta</taxon>
        <taxon>Spermatophyta</taxon>
        <taxon>Magnoliopsida</taxon>
        <taxon>eudicotyledons</taxon>
        <taxon>Gunneridae</taxon>
        <taxon>Pentapetalae</taxon>
        <taxon>rosids</taxon>
        <taxon>fabids</taxon>
        <taxon>Fabales</taxon>
        <taxon>Fabaceae</taxon>
        <taxon>Papilionoideae</taxon>
        <taxon>50 kb inversion clade</taxon>
        <taxon>dalbergioids sensu lato</taxon>
        <taxon>Dalbergieae</taxon>
        <taxon>Pterocarpus clade</taxon>
        <taxon>Stylosanthes</taxon>
    </lineage>
</organism>
<dbReference type="Proteomes" id="UP001341840">
    <property type="component" value="Unassembled WGS sequence"/>
</dbReference>
<protein>
    <submittedName>
        <fullName evidence="2">Uncharacterized protein</fullName>
    </submittedName>
</protein>
<evidence type="ECO:0000313" key="2">
    <source>
        <dbReference type="EMBL" id="MED6125988.1"/>
    </source>
</evidence>
<keyword evidence="1" id="KW-0472">Membrane</keyword>
<keyword evidence="1" id="KW-1133">Transmembrane helix</keyword>
<evidence type="ECO:0000313" key="3">
    <source>
        <dbReference type="Proteomes" id="UP001341840"/>
    </source>
</evidence>
<keyword evidence="1" id="KW-0812">Transmembrane</keyword>
<dbReference type="EMBL" id="JASCZI010031114">
    <property type="protein sequence ID" value="MED6125988.1"/>
    <property type="molecule type" value="Genomic_DNA"/>
</dbReference>
<sequence length="138" mass="15714">MPRELTRSVIIANPTGPVHVPNHYRTHFPEDDTLIALNVYVLISIFNMGVSSFLIWYAGTLALLTPMARTTPVVRYCHKPGRQPAGPHLSLQLTLCHHGDILIVHKTLSKTKTYPQNRFRRGRIDSKAVLNIKFKIRH</sequence>
<gene>
    <name evidence="2" type="ORF">PIB30_073900</name>
</gene>
<reference evidence="2 3" key="1">
    <citation type="journal article" date="2023" name="Plants (Basel)">
        <title>Bridging the Gap: Combining Genomics and Transcriptomics Approaches to Understand Stylosanthes scabra, an Orphan Legume from the Brazilian Caatinga.</title>
        <authorList>
            <person name="Ferreira-Neto J.R.C."/>
            <person name="da Silva M.D."/>
            <person name="Binneck E."/>
            <person name="de Melo N.F."/>
            <person name="da Silva R.H."/>
            <person name="de Melo A.L.T.M."/>
            <person name="Pandolfi V."/>
            <person name="Bustamante F.O."/>
            <person name="Brasileiro-Vidal A.C."/>
            <person name="Benko-Iseppon A.M."/>
        </authorList>
    </citation>
    <scope>NUCLEOTIDE SEQUENCE [LARGE SCALE GENOMIC DNA]</scope>
    <source>
        <tissue evidence="2">Leaves</tissue>
    </source>
</reference>
<name>A0ABU6RQE3_9FABA</name>